<dbReference type="InParanoid" id="K3ZY44"/>
<reference evidence="3" key="1">
    <citation type="journal article" date="2012" name="Nat. Biotechnol.">
        <title>Reference genome sequence of the model plant Setaria.</title>
        <authorList>
            <person name="Bennetzen J.L."/>
            <person name="Schmutz J."/>
            <person name="Wang H."/>
            <person name="Percifield R."/>
            <person name="Hawkins J."/>
            <person name="Pontaroli A.C."/>
            <person name="Estep M."/>
            <person name="Feng L."/>
            <person name="Vaughn J.N."/>
            <person name="Grimwood J."/>
            <person name="Jenkins J."/>
            <person name="Barry K."/>
            <person name="Lindquist E."/>
            <person name="Hellsten U."/>
            <person name="Deshpande S."/>
            <person name="Wang X."/>
            <person name="Wu X."/>
            <person name="Mitros T."/>
            <person name="Triplett J."/>
            <person name="Yang X."/>
            <person name="Ye C.Y."/>
            <person name="Mauro-Herrera M."/>
            <person name="Wang L."/>
            <person name="Li P."/>
            <person name="Sharma M."/>
            <person name="Sharma R."/>
            <person name="Ronald P.C."/>
            <person name="Panaud O."/>
            <person name="Kellogg E.A."/>
            <person name="Brutnell T.P."/>
            <person name="Doust A.N."/>
            <person name="Tuskan G.A."/>
            <person name="Rokhsar D."/>
            <person name="Devos K.M."/>
        </authorList>
    </citation>
    <scope>NUCLEOTIDE SEQUENCE [LARGE SCALE GENOMIC DNA]</scope>
    <source>
        <strain evidence="3">cv. Yugu1</strain>
    </source>
</reference>
<dbReference type="Proteomes" id="UP000004995">
    <property type="component" value="Unassembled WGS sequence"/>
</dbReference>
<feature type="compositionally biased region" description="Low complexity" evidence="1">
    <location>
        <begin position="83"/>
        <end position="101"/>
    </location>
</feature>
<feature type="compositionally biased region" description="Basic and acidic residues" evidence="1">
    <location>
        <begin position="20"/>
        <end position="29"/>
    </location>
</feature>
<feature type="region of interest" description="Disordered" evidence="1">
    <location>
        <begin position="20"/>
        <end position="110"/>
    </location>
</feature>
<name>K3ZY44_SETIT</name>
<evidence type="ECO:0000256" key="1">
    <source>
        <dbReference type="SAM" id="MobiDB-lite"/>
    </source>
</evidence>
<dbReference type="EMBL" id="AGNK02001377">
    <property type="status" value="NOT_ANNOTATED_CDS"/>
    <property type="molecule type" value="Genomic_DNA"/>
</dbReference>
<evidence type="ECO:0000313" key="3">
    <source>
        <dbReference type="Proteomes" id="UP000004995"/>
    </source>
</evidence>
<dbReference type="Gramene" id="KQL27260">
    <property type="protein sequence ID" value="KQL27260"/>
    <property type="gene ID" value="SETIT_031526mg"/>
</dbReference>
<protein>
    <submittedName>
        <fullName evidence="2">Uncharacterized protein</fullName>
    </submittedName>
</protein>
<organism evidence="2 3">
    <name type="scientific">Setaria italica</name>
    <name type="common">Foxtail millet</name>
    <name type="synonym">Panicum italicum</name>
    <dbReference type="NCBI Taxonomy" id="4555"/>
    <lineage>
        <taxon>Eukaryota</taxon>
        <taxon>Viridiplantae</taxon>
        <taxon>Streptophyta</taxon>
        <taxon>Embryophyta</taxon>
        <taxon>Tracheophyta</taxon>
        <taxon>Spermatophyta</taxon>
        <taxon>Magnoliopsida</taxon>
        <taxon>Liliopsida</taxon>
        <taxon>Poales</taxon>
        <taxon>Poaceae</taxon>
        <taxon>PACMAD clade</taxon>
        <taxon>Panicoideae</taxon>
        <taxon>Panicodae</taxon>
        <taxon>Paniceae</taxon>
        <taxon>Cenchrinae</taxon>
        <taxon>Setaria</taxon>
    </lineage>
</organism>
<evidence type="ECO:0000313" key="2">
    <source>
        <dbReference type="EnsemblPlants" id="KQL27260"/>
    </source>
</evidence>
<dbReference type="EnsemblPlants" id="KQL27260">
    <property type="protein sequence ID" value="KQL27260"/>
    <property type="gene ID" value="SETIT_031526mg"/>
</dbReference>
<reference evidence="2" key="2">
    <citation type="submission" date="2018-08" db="UniProtKB">
        <authorList>
            <consortium name="EnsemblPlants"/>
        </authorList>
    </citation>
    <scope>IDENTIFICATION</scope>
    <source>
        <strain evidence="2">Yugu1</strain>
    </source>
</reference>
<dbReference type="HOGENOM" id="CLU_2030743_0_0_1"/>
<proteinExistence type="predicted"/>
<feature type="compositionally biased region" description="Low complexity" evidence="1">
    <location>
        <begin position="52"/>
        <end position="69"/>
    </location>
</feature>
<dbReference type="AlphaFoldDB" id="K3ZY44"/>
<sequence>MGVNDHAVGDLDVLREPVHGAHLHLERRNVVGHLGQQRGERHPPAPGHQPSQRPGLARQQRPRPAAAAGSCGGRAGDEASALERPAPAGEDGAAPARPAPRGHGERAVGRVAHLATAAACAA</sequence>
<accession>K3ZY44</accession>
<keyword evidence="3" id="KW-1185">Reference proteome</keyword>